<dbReference type="InterPro" id="IPR000160">
    <property type="entry name" value="GGDEF_dom"/>
</dbReference>
<accession>A0A367VEN4</accession>
<evidence type="ECO:0000259" key="4">
    <source>
        <dbReference type="PROSITE" id="PS50887"/>
    </source>
</evidence>
<dbReference type="InterPro" id="IPR050469">
    <property type="entry name" value="Diguanylate_Cyclase"/>
</dbReference>
<evidence type="ECO:0000256" key="1">
    <source>
        <dbReference type="ARBA" id="ARBA00012528"/>
    </source>
</evidence>
<dbReference type="SMART" id="SM00267">
    <property type="entry name" value="GGDEF"/>
    <property type="match status" value="1"/>
</dbReference>
<gene>
    <name evidence="5" type="ORF">TH6_07700</name>
</gene>
<evidence type="ECO:0000256" key="3">
    <source>
        <dbReference type="SAM" id="Coils"/>
    </source>
</evidence>
<dbReference type="CDD" id="cd01949">
    <property type="entry name" value="GGDEF"/>
    <property type="match status" value="1"/>
</dbReference>
<dbReference type="AlphaFoldDB" id="A0A367VEN4"/>
<evidence type="ECO:0000256" key="2">
    <source>
        <dbReference type="ARBA" id="ARBA00034247"/>
    </source>
</evidence>
<dbReference type="SUPFAM" id="SSF55073">
    <property type="entry name" value="Nucleotide cyclase"/>
    <property type="match status" value="1"/>
</dbReference>
<comment type="catalytic activity">
    <reaction evidence="2">
        <text>2 GTP = 3',3'-c-di-GMP + 2 diphosphate</text>
        <dbReference type="Rhea" id="RHEA:24898"/>
        <dbReference type="ChEBI" id="CHEBI:33019"/>
        <dbReference type="ChEBI" id="CHEBI:37565"/>
        <dbReference type="ChEBI" id="CHEBI:58805"/>
        <dbReference type="EC" id="2.7.7.65"/>
    </reaction>
</comment>
<dbReference type="EC" id="2.7.7.65" evidence="1"/>
<dbReference type="Pfam" id="PF00990">
    <property type="entry name" value="GGDEF"/>
    <property type="match status" value="1"/>
</dbReference>
<sequence>MQKSQIDMLIELAADFQHQTAINNRATEESDDSEQRSALSTLVDLARDMQTRLDQQQSRIQQLELMVETDELTGLYNRRGFMRRMREAIARAARNAEAGILVIADLDGFKQINDEHGHAAGDAVLRHFGQNLRTHTRYDDFVARFGGDEFAILMTGSNPAAANKRISQLQNATARFPLIWQGKALPIKASFGHASYEAKCDIGELIRTADEAMYDQKHSRRDADEGKKAGHNAA</sequence>
<dbReference type="GO" id="GO:0052621">
    <property type="term" value="F:diguanylate cyclase activity"/>
    <property type="evidence" value="ECO:0007669"/>
    <property type="project" value="UniProtKB-EC"/>
</dbReference>
<dbReference type="InterPro" id="IPR043128">
    <property type="entry name" value="Rev_trsase/Diguanyl_cyclase"/>
</dbReference>
<evidence type="ECO:0000313" key="6">
    <source>
        <dbReference type="Proteomes" id="UP000253061"/>
    </source>
</evidence>
<dbReference type="PROSITE" id="PS50887">
    <property type="entry name" value="GGDEF"/>
    <property type="match status" value="1"/>
</dbReference>
<dbReference type="FunFam" id="3.30.70.270:FF:000001">
    <property type="entry name" value="Diguanylate cyclase domain protein"/>
    <property type="match status" value="1"/>
</dbReference>
<feature type="domain" description="GGDEF" evidence="4">
    <location>
        <begin position="97"/>
        <end position="234"/>
    </location>
</feature>
<proteinExistence type="predicted"/>
<comment type="caution">
    <text evidence="5">The sequence shown here is derived from an EMBL/GenBank/DDBJ whole genome shotgun (WGS) entry which is preliminary data.</text>
</comment>
<keyword evidence="3" id="KW-0175">Coiled coil</keyword>
<dbReference type="Proteomes" id="UP000253061">
    <property type="component" value="Unassembled WGS sequence"/>
</dbReference>
<dbReference type="PANTHER" id="PTHR45138">
    <property type="entry name" value="REGULATORY COMPONENTS OF SENSORY TRANSDUCTION SYSTEM"/>
    <property type="match status" value="1"/>
</dbReference>
<dbReference type="PANTHER" id="PTHR45138:SF9">
    <property type="entry name" value="DIGUANYLATE CYCLASE DGCM-RELATED"/>
    <property type="match status" value="1"/>
</dbReference>
<reference evidence="5 6" key="1">
    <citation type="submission" date="2014-07" db="EMBL/GenBank/DDBJ databases">
        <title>Draft genome sequence of Thalassospira profundimaris R8-17.</title>
        <authorList>
            <person name="Lai Q."/>
            <person name="Shao Z."/>
        </authorList>
    </citation>
    <scope>NUCLEOTIDE SEQUENCE [LARGE SCALE GENOMIC DNA]</scope>
    <source>
        <strain evidence="5 6">R8-17</strain>
    </source>
</reference>
<protein>
    <recommendedName>
        <fullName evidence="1">diguanylate cyclase</fullName>
        <ecNumber evidence="1">2.7.7.65</ecNumber>
    </recommendedName>
</protein>
<dbReference type="EMBL" id="JPWB01000003">
    <property type="protein sequence ID" value="RCK22931.1"/>
    <property type="molecule type" value="Genomic_DNA"/>
</dbReference>
<dbReference type="RefSeq" id="WP_062955383.1">
    <property type="nucleotide sequence ID" value="NZ_JPWB01000003.1"/>
</dbReference>
<feature type="coiled-coil region" evidence="3">
    <location>
        <begin position="46"/>
        <end position="73"/>
    </location>
</feature>
<organism evidence="5 6">
    <name type="scientific">Thalassospira profundimaris</name>
    <dbReference type="NCBI Taxonomy" id="502049"/>
    <lineage>
        <taxon>Bacteria</taxon>
        <taxon>Pseudomonadati</taxon>
        <taxon>Pseudomonadota</taxon>
        <taxon>Alphaproteobacteria</taxon>
        <taxon>Rhodospirillales</taxon>
        <taxon>Thalassospiraceae</taxon>
        <taxon>Thalassospira</taxon>
    </lineage>
</organism>
<dbReference type="InterPro" id="IPR029787">
    <property type="entry name" value="Nucleotide_cyclase"/>
</dbReference>
<name>A0A367VEN4_9PROT</name>
<dbReference type="Gene3D" id="3.30.70.270">
    <property type="match status" value="1"/>
</dbReference>
<dbReference type="NCBIfam" id="TIGR00254">
    <property type="entry name" value="GGDEF"/>
    <property type="match status" value="1"/>
</dbReference>
<evidence type="ECO:0000313" key="5">
    <source>
        <dbReference type="EMBL" id="RCK22931.1"/>
    </source>
</evidence>